<dbReference type="EMBL" id="DS113269">
    <property type="protein sequence ID" value="EAY14555.1"/>
    <property type="molecule type" value="Genomic_DNA"/>
</dbReference>
<accession>A2DYM0</accession>
<dbReference type="SUPFAM" id="SSF54236">
    <property type="entry name" value="Ubiquitin-like"/>
    <property type="match status" value="1"/>
</dbReference>
<keyword evidence="2" id="KW-1185">Reference proteome</keyword>
<dbReference type="KEGG" id="tva:75649631"/>
<dbReference type="OrthoDB" id="10580286at2759"/>
<protein>
    <recommendedName>
        <fullName evidence="3">Ubiquitin-like domain-containing protein</fullName>
    </recommendedName>
</protein>
<reference evidence="1" key="1">
    <citation type="submission" date="2006-10" db="EMBL/GenBank/DDBJ databases">
        <authorList>
            <person name="Amadeo P."/>
            <person name="Zhao Q."/>
            <person name="Wortman J."/>
            <person name="Fraser-Liggett C."/>
            <person name="Carlton J."/>
        </authorList>
    </citation>
    <scope>NUCLEOTIDE SEQUENCE</scope>
    <source>
        <strain evidence="1">G3</strain>
    </source>
</reference>
<evidence type="ECO:0008006" key="3">
    <source>
        <dbReference type="Google" id="ProtNLM"/>
    </source>
</evidence>
<reference evidence="1" key="2">
    <citation type="journal article" date="2007" name="Science">
        <title>Draft genome sequence of the sexually transmitted pathogen Trichomonas vaginalis.</title>
        <authorList>
            <person name="Carlton J.M."/>
            <person name="Hirt R.P."/>
            <person name="Silva J.C."/>
            <person name="Delcher A.L."/>
            <person name="Schatz M."/>
            <person name="Zhao Q."/>
            <person name="Wortman J.R."/>
            <person name="Bidwell S.L."/>
            <person name="Alsmark U.C.M."/>
            <person name="Besteiro S."/>
            <person name="Sicheritz-Ponten T."/>
            <person name="Noel C.J."/>
            <person name="Dacks J.B."/>
            <person name="Foster P.G."/>
            <person name="Simillion C."/>
            <person name="Van de Peer Y."/>
            <person name="Miranda-Saavedra D."/>
            <person name="Barton G.J."/>
            <person name="Westrop G.D."/>
            <person name="Mueller S."/>
            <person name="Dessi D."/>
            <person name="Fiori P.L."/>
            <person name="Ren Q."/>
            <person name="Paulsen I."/>
            <person name="Zhang H."/>
            <person name="Bastida-Corcuera F.D."/>
            <person name="Simoes-Barbosa A."/>
            <person name="Brown M.T."/>
            <person name="Hayes R.D."/>
            <person name="Mukherjee M."/>
            <person name="Okumura C.Y."/>
            <person name="Schneider R."/>
            <person name="Smith A.J."/>
            <person name="Vanacova S."/>
            <person name="Villalvazo M."/>
            <person name="Haas B.J."/>
            <person name="Pertea M."/>
            <person name="Feldblyum T.V."/>
            <person name="Utterback T.R."/>
            <person name="Shu C.L."/>
            <person name="Osoegawa K."/>
            <person name="de Jong P.J."/>
            <person name="Hrdy I."/>
            <person name="Horvathova L."/>
            <person name="Zubacova Z."/>
            <person name="Dolezal P."/>
            <person name="Malik S.B."/>
            <person name="Logsdon J.M. Jr."/>
            <person name="Henze K."/>
            <person name="Gupta A."/>
            <person name="Wang C.C."/>
            <person name="Dunne R.L."/>
            <person name="Upcroft J.A."/>
            <person name="Upcroft P."/>
            <person name="White O."/>
            <person name="Salzberg S.L."/>
            <person name="Tang P."/>
            <person name="Chiu C.-H."/>
            <person name="Lee Y.-S."/>
            <person name="Embley T.M."/>
            <person name="Coombs G.H."/>
            <person name="Mottram J.C."/>
            <person name="Tachezy J."/>
            <person name="Fraser-Liggett C.M."/>
            <person name="Johnson P.J."/>
        </authorList>
    </citation>
    <scope>NUCLEOTIDE SEQUENCE [LARGE SCALE GENOMIC DNA]</scope>
    <source>
        <strain evidence="1">G3</strain>
    </source>
</reference>
<organism evidence="1 2">
    <name type="scientific">Trichomonas vaginalis (strain ATCC PRA-98 / G3)</name>
    <dbReference type="NCBI Taxonomy" id="412133"/>
    <lineage>
        <taxon>Eukaryota</taxon>
        <taxon>Metamonada</taxon>
        <taxon>Parabasalia</taxon>
        <taxon>Trichomonadida</taxon>
        <taxon>Trichomonadidae</taxon>
        <taxon>Trichomonas</taxon>
    </lineage>
</organism>
<dbReference type="AlphaFoldDB" id="A2DYM0"/>
<evidence type="ECO:0000313" key="1">
    <source>
        <dbReference type="EMBL" id="EAY14555.1"/>
    </source>
</evidence>
<dbReference type="VEuPathDB" id="TrichDB:TVAG_388880"/>
<dbReference type="InParanoid" id="A2DYM0"/>
<dbReference type="RefSeq" id="XP_001326778.1">
    <property type="nucleotide sequence ID" value="XM_001326743.1"/>
</dbReference>
<dbReference type="Proteomes" id="UP000001542">
    <property type="component" value="Unassembled WGS sequence"/>
</dbReference>
<dbReference type="SMR" id="A2DYM0"/>
<dbReference type="InterPro" id="IPR029071">
    <property type="entry name" value="Ubiquitin-like_domsf"/>
</dbReference>
<evidence type="ECO:0000313" key="2">
    <source>
        <dbReference type="Proteomes" id="UP000001542"/>
    </source>
</evidence>
<dbReference type="VEuPathDB" id="TrichDB:TVAGG3_0320720"/>
<sequence>MAFCDDQLIIYLCQPKQIIKKILVHKSTRVSELSNLFANSPKCFIYHGMALHSSMKLESYGIQNFDHIVVLQDETTQTYTPEQIMWMNATKDQQEFNDKLYLSTNLASQMEVARLKDIKMSRIEMKRHAFFKVASRAFNESSPQFDLSGMNTKTDIPKPKLSEEPLPQFWNCGKQQNLKLFRNHSEPSITLDSPIDVKE</sequence>
<gene>
    <name evidence="1" type="ORF">TVAG_388880</name>
</gene>
<proteinExistence type="predicted"/>
<name>A2DYM0_TRIV3</name>